<proteinExistence type="predicted"/>
<dbReference type="EMBL" id="JQED01000018">
    <property type="protein sequence ID" value="KGJ92394.1"/>
    <property type="molecule type" value="Genomic_DNA"/>
</dbReference>
<reference evidence="1 2" key="1">
    <citation type="submission" date="2014-08" db="EMBL/GenBank/DDBJ databases">
        <title>Genomic and Phenotypic Diversity of Colwellia psychrerythraea strains from Disparate Marine Basins.</title>
        <authorList>
            <person name="Techtmann S.M."/>
            <person name="Stelling S.C."/>
            <person name="Utturkar S.M."/>
            <person name="Alshibli N."/>
            <person name="Harris A."/>
            <person name="Brown S.D."/>
            <person name="Hazen T.C."/>
        </authorList>
    </citation>
    <scope>NUCLEOTIDE SEQUENCE [LARGE SCALE GENOMIC DNA]</scope>
    <source>
        <strain evidence="1 2">ND2E</strain>
    </source>
</reference>
<accession>A0A099KNP7</accession>
<comment type="caution">
    <text evidence="1">The sequence shown here is derived from an EMBL/GenBank/DDBJ whole genome shotgun (WGS) entry which is preliminary data.</text>
</comment>
<dbReference type="RefSeq" id="WP_033093784.1">
    <property type="nucleotide sequence ID" value="NZ_JQED01000018.1"/>
</dbReference>
<organism evidence="1 2">
    <name type="scientific">Colwellia psychrerythraea</name>
    <name type="common">Vibrio psychroerythus</name>
    <dbReference type="NCBI Taxonomy" id="28229"/>
    <lineage>
        <taxon>Bacteria</taxon>
        <taxon>Pseudomonadati</taxon>
        <taxon>Pseudomonadota</taxon>
        <taxon>Gammaproteobacteria</taxon>
        <taxon>Alteromonadales</taxon>
        <taxon>Colwelliaceae</taxon>
        <taxon>Colwellia</taxon>
    </lineage>
</organism>
<sequence length="224" mass="25002">MGIGIFFIALVSIFFVYMYRKGKINRRTEFINSYRFPMAIQRKLGEQYPGLNKKQIKQVLDTLKVFFHISNNRKKHSIAMPSQVVDFAWHEFILFTKNYQKFCSTGLGYFLHHTPTEAMASATQAQESIKNAWNLACVREGIDPKNPSKIPMLFAIDNELNIEDGFIYVKNCNSKSSSTYATGFCVNHINCSTGTSSGVSLSDVFESGNTDSGCSSCSSCGGGD</sequence>
<evidence type="ECO:0000313" key="1">
    <source>
        <dbReference type="EMBL" id="KGJ92394.1"/>
    </source>
</evidence>
<dbReference type="PATRIC" id="fig|28229.4.peg.2050"/>
<name>A0A099KNP7_COLPS</name>
<gene>
    <name evidence="1" type="ORF">ND2E_3006</name>
</gene>
<evidence type="ECO:0000313" key="2">
    <source>
        <dbReference type="Proteomes" id="UP000029843"/>
    </source>
</evidence>
<dbReference type="Proteomes" id="UP000029843">
    <property type="component" value="Unassembled WGS sequence"/>
</dbReference>
<protein>
    <submittedName>
        <fullName evidence="1">Uncharacterized protein</fullName>
    </submittedName>
</protein>
<dbReference type="AlphaFoldDB" id="A0A099KNP7"/>